<accession>A0ABS6T9Z8</accession>
<protein>
    <submittedName>
        <fullName evidence="2">Carbon-nitrogen hydrolase family protein</fullName>
    </submittedName>
</protein>
<dbReference type="InterPro" id="IPR000132">
    <property type="entry name" value="Nitrilase/CN_hydratase_CS"/>
</dbReference>
<dbReference type="PANTHER" id="PTHR46044:SF1">
    <property type="entry name" value="CN HYDROLASE DOMAIN-CONTAINING PROTEIN"/>
    <property type="match status" value="1"/>
</dbReference>
<dbReference type="GO" id="GO:0016787">
    <property type="term" value="F:hydrolase activity"/>
    <property type="evidence" value="ECO:0007669"/>
    <property type="project" value="UniProtKB-KW"/>
</dbReference>
<comment type="caution">
    <text evidence="2">The sequence shown here is derived from an EMBL/GenBank/DDBJ whole genome shotgun (WGS) entry which is preliminary data.</text>
</comment>
<organism evidence="2 3">
    <name type="scientific">Enterococcus alishanensis</name>
    <dbReference type="NCBI Taxonomy" id="1303817"/>
    <lineage>
        <taxon>Bacteria</taxon>
        <taxon>Bacillati</taxon>
        <taxon>Bacillota</taxon>
        <taxon>Bacilli</taxon>
        <taxon>Lactobacillales</taxon>
        <taxon>Enterococcaceae</taxon>
        <taxon>Enterococcus</taxon>
    </lineage>
</organism>
<dbReference type="InterPro" id="IPR003010">
    <property type="entry name" value="C-N_Hydrolase"/>
</dbReference>
<dbReference type="PROSITE" id="PS50263">
    <property type="entry name" value="CN_HYDROLASE"/>
    <property type="match status" value="1"/>
</dbReference>
<sequence>MIDFEKSKCKVAVVQAAPVLFDKEKTIDKTIALIEDASQKSADLIVFPEAFIPCYPRGFSYGFVVGSRTMEGRQDWKLLYDNSVVVPSKDTDRIASAAKESNAYVAIGINERDEKNCTLYCTFIIFSPEGKIVSKHRKLKPTGTERCIWGDGNEGAISTVDTVFGTMGGLICWENYMPLARAALYQKGVSIYLAPTADNREEWQHTMQHIAMEGRCFVIGCNQHVTKSQYPEGLHSQNELAALPEDLCPGGSCIVSPFGKYLVEPVWNKETIIYQELDMEQVPLSRMDFDPTGHYSRPDVFHLEVNNN</sequence>
<dbReference type="PROSITE" id="PS00921">
    <property type="entry name" value="NITRIL_CHT_2"/>
    <property type="match status" value="1"/>
</dbReference>
<proteinExistence type="predicted"/>
<name>A0ABS6T9Z8_9ENTE</name>
<reference evidence="2 3" key="1">
    <citation type="submission" date="2021-06" db="EMBL/GenBank/DDBJ databases">
        <title>Enterococcus alishanensis sp. nov., a novel lactic acid bacterium isolated from fresh coffee beans.</title>
        <authorList>
            <person name="Chen Y.-S."/>
        </authorList>
    </citation>
    <scope>NUCLEOTIDE SEQUENCE [LARGE SCALE GENOMIC DNA]</scope>
    <source>
        <strain evidence="2 3">ALS3</strain>
    </source>
</reference>
<feature type="domain" description="CN hydrolase" evidence="1">
    <location>
        <begin position="9"/>
        <end position="279"/>
    </location>
</feature>
<evidence type="ECO:0000313" key="3">
    <source>
        <dbReference type="Proteomes" id="UP000774130"/>
    </source>
</evidence>
<evidence type="ECO:0000313" key="2">
    <source>
        <dbReference type="EMBL" id="MBV7389722.1"/>
    </source>
</evidence>
<dbReference type="RefSeq" id="WP_218324769.1">
    <property type="nucleotide sequence ID" value="NZ_JAHUZB010000001.1"/>
</dbReference>
<gene>
    <name evidence="2" type="ORF">KUA55_03455</name>
</gene>
<keyword evidence="2" id="KW-0378">Hydrolase</keyword>
<dbReference type="CDD" id="cd07564">
    <property type="entry name" value="nitrilases_CHs"/>
    <property type="match status" value="1"/>
</dbReference>
<dbReference type="InterPro" id="IPR044149">
    <property type="entry name" value="Nitrilases_CHs"/>
</dbReference>
<dbReference type="Pfam" id="PF00795">
    <property type="entry name" value="CN_hydrolase"/>
    <property type="match status" value="1"/>
</dbReference>
<dbReference type="EMBL" id="JAHUZB010000001">
    <property type="protein sequence ID" value="MBV7389722.1"/>
    <property type="molecule type" value="Genomic_DNA"/>
</dbReference>
<dbReference type="Proteomes" id="UP000774130">
    <property type="component" value="Unassembled WGS sequence"/>
</dbReference>
<evidence type="ECO:0000259" key="1">
    <source>
        <dbReference type="PROSITE" id="PS50263"/>
    </source>
</evidence>
<keyword evidence="3" id="KW-1185">Reference proteome</keyword>
<dbReference type="PANTHER" id="PTHR46044">
    <property type="entry name" value="NITRILASE"/>
    <property type="match status" value="1"/>
</dbReference>